<sequence>MEKLPAKTGWIWIKEGFALFRKQPAEISTLFLAYMFLMLLLSFVPLLGQLLPLMLVPVFAMSFMQACLLIEQGKRVYPNLLMVGFRSPALKNLLILGALYLVAAFVALAASALIDGGVFWKTITGQAALDPKEIQDSSMSLAMLFSAAVYAPAAMAFWYAAPLIMWKNMGVSKAIFYSFFAVSREIKAFTVYGLAWAGIGVVLPAIVSVLIAVLVGNQAVTIMILLPLSIALTVVMYCSFYPTYTHIFGKPEADLPPTVEAPTQE</sequence>
<dbReference type="RefSeq" id="WP_342830687.1">
    <property type="nucleotide sequence ID" value="NZ_JBANDC010000014.1"/>
</dbReference>
<feature type="transmembrane region" description="Helical" evidence="1">
    <location>
        <begin position="219"/>
        <end position="240"/>
    </location>
</feature>
<dbReference type="InterPro" id="IPR047798">
    <property type="entry name" value="BPSS1780-like"/>
</dbReference>
<keyword evidence="1" id="KW-0472">Membrane</keyword>
<protein>
    <submittedName>
        <fullName evidence="2">BPSS1780 family membrane protein</fullName>
    </submittedName>
</protein>
<name>A0ABU9PZN4_9BURK</name>
<comment type="caution">
    <text evidence="2">The sequence shown here is derived from an EMBL/GenBank/DDBJ whole genome shotgun (WGS) entry which is preliminary data.</text>
</comment>
<keyword evidence="1" id="KW-1133">Transmembrane helix</keyword>
<reference evidence="2 3" key="1">
    <citation type="submission" date="2024-02" db="EMBL/GenBank/DDBJ databases">
        <title>Draft genome sequence of Collimonas sp. strain H4R21, an effective mineral-weathering bacterial strain isolated from the beech rhizosphere.</title>
        <authorList>
            <person name="Morin E."/>
            <person name="Uroz S."/>
            <person name="Leveau J.H.J."/>
            <person name="Kumar R."/>
            <person name="Rey M.W."/>
            <person name="Pham J."/>
        </authorList>
    </citation>
    <scope>NUCLEOTIDE SEQUENCE [LARGE SCALE GENOMIC DNA]</scope>
    <source>
        <strain evidence="2 3">H4R21</strain>
    </source>
</reference>
<accession>A0ABU9PZN4</accession>
<organism evidence="2 3">
    <name type="scientific">Collimonas rhizosphaerae</name>
    <dbReference type="NCBI Taxonomy" id="3126357"/>
    <lineage>
        <taxon>Bacteria</taxon>
        <taxon>Pseudomonadati</taxon>
        <taxon>Pseudomonadota</taxon>
        <taxon>Betaproteobacteria</taxon>
        <taxon>Burkholderiales</taxon>
        <taxon>Oxalobacteraceae</taxon>
        <taxon>Collimonas</taxon>
    </lineage>
</organism>
<feature type="transmembrane region" description="Helical" evidence="1">
    <location>
        <begin position="186"/>
        <end position="213"/>
    </location>
</feature>
<keyword evidence="3" id="KW-1185">Reference proteome</keyword>
<feature type="transmembrane region" description="Helical" evidence="1">
    <location>
        <begin position="141"/>
        <end position="165"/>
    </location>
</feature>
<feature type="transmembrane region" description="Helical" evidence="1">
    <location>
        <begin position="27"/>
        <end position="47"/>
    </location>
</feature>
<dbReference type="NCBIfam" id="NF041043">
    <property type="entry name" value="BPSS1780_fam"/>
    <property type="match status" value="1"/>
</dbReference>
<feature type="transmembrane region" description="Helical" evidence="1">
    <location>
        <begin position="53"/>
        <end position="71"/>
    </location>
</feature>
<proteinExistence type="predicted"/>
<evidence type="ECO:0000313" key="3">
    <source>
        <dbReference type="Proteomes" id="UP001495910"/>
    </source>
</evidence>
<gene>
    <name evidence="2" type="ORF">V8G57_18475</name>
</gene>
<dbReference type="Proteomes" id="UP001495910">
    <property type="component" value="Unassembled WGS sequence"/>
</dbReference>
<feature type="transmembrane region" description="Helical" evidence="1">
    <location>
        <begin position="92"/>
        <end position="114"/>
    </location>
</feature>
<keyword evidence="1" id="KW-0812">Transmembrane</keyword>
<evidence type="ECO:0000313" key="2">
    <source>
        <dbReference type="EMBL" id="MEM4989377.1"/>
    </source>
</evidence>
<dbReference type="EMBL" id="JBANDC010000014">
    <property type="protein sequence ID" value="MEM4989377.1"/>
    <property type="molecule type" value="Genomic_DNA"/>
</dbReference>
<evidence type="ECO:0000256" key="1">
    <source>
        <dbReference type="SAM" id="Phobius"/>
    </source>
</evidence>